<keyword evidence="3" id="KW-0479">Metal-binding</keyword>
<evidence type="ECO:0000256" key="8">
    <source>
        <dbReference type="ARBA" id="ARBA00023125"/>
    </source>
</evidence>
<evidence type="ECO:0000256" key="5">
    <source>
        <dbReference type="ARBA" id="ARBA00022771"/>
    </source>
</evidence>
<evidence type="ECO:0000256" key="12">
    <source>
        <dbReference type="SAM" id="MobiDB-lite"/>
    </source>
</evidence>
<keyword evidence="4" id="KW-0677">Repeat</keyword>
<feature type="region of interest" description="Disordered" evidence="12">
    <location>
        <begin position="409"/>
        <end position="433"/>
    </location>
</feature>
<comment type="caution">
    <text evidence="14">The sequence shown here is derived from an EMBL/GenBank/DDBJ whole genome shotgun (WGS) entry which is preliminary data.</text>
</comment>
<protein>
    <submittedName>
        <fullName evidence="14">Zinc finger protein 831 isoform X1</fullName>
    </submittedName>
</protein>
<feature type="compositionally biased region" description="Low complexity" evidence="12">
    <location>
        <begin position="285"/>
        <end position="294"/>
    </location>
</feature>
<dbReference type="InterPro" id="IPR036236">
    <property type="entry name" value="Znf_C2H2_sf"/>
</dbReference>
<dbReference type="GO" id="GO:0005634">
    <property type="term" value="C:nucleus"/>
    <property type="evidence" value="ECO:0007669"/>
    <property type="project" value="UniProtKB-SubCell"/>
</dbReference>
<dbReference type="PANTHER" id="PTHR47166">
    <property type="entry name" value="ZINC FINGER PROTEIN 831"/>
    <property type="match status" value="1"/>
</dbReference>
<evidence type="ECO:0000259" key="13">
    <source>
        <dbReference type="PROSITE" id="PS50157"/>
    </source>
</evidence>
<sequence length="433" mass="47567">MATSKQSFVRATEPPCSVSAQREEEMRVKAPLTTMYVHNVPAPGLQPYPQAQPGALQDATVVPLLLPRMCSNSTLPSLTLHIASRAALQQQRLVTPATSARPKSIGKHICPQCGKDCLKPSVLEKHLRCHTGERPYPCTTCGISFKTQSNLYKHKRTQAHARLSSESDKGTFSSQESMESLKDDYTSPSSEMNGEDSVDIKRSKEVLPVVTIPSQVDSTEAKTMSVEWALHNAAVVGLSTIPALQDKRQEALFSKPWDSPMFRGKSQSHDSTDSGFSDSSEHHSSSSPGASLHDPSMESLTETTMERQEPGTSQTPSEMTPDPKSKVSIQEKQKLEERPVEDGTLKSLQFQRDPGTKSKESIPESGDGEIASTEDAVKNNICQGFKDNGKRDNRKMKIIIIQKTLQPPKTLQPSISGLPEPSFKPIQVDTYRL</sequence>
<dbReference type="Pfam" id="PF00096">
    <property type="entry name" value="zf-C2H2"/>
    <property type="match status" value="1"/>
</dbReference>
<dbReference type="STRING" id="84645.A0A498NJM5"/>
<organism evidence="14 15">
    <name type="scientific">Labeo rohita</name>
    <name type="common">Indian major carp</name>
    <name type="synonym">Cyprinus rohita</name>
    <dbReference type="NCBI Taxonomy" id="84645"/>
    <lineage>
        <taxon>Eukaryota</taxon>
        <taxon>Metazoa</taxon>
        <taxon>Chordata</taxon>
        <taxon>Craniata</taxon>
        <taxon>Vertebrata</taxon>
        <taxon>Euteleostomi</taxon>
        <taxon>Actinopterygii</taxon>
        <taxon>Neopterygii</taxon>
        <taxon>Teleostei</taxon>
        <taxon>Ostariophysi</taxon>
        <taxon>Cypriniformes</taxon>
        <taxon>Cyprinidae</taxon>
        <taxon>Labeoninae</taxon>
        <taxon>Labeonini</taxon>
        <taxon>Labeo</taxon>
    </lineage>
</organism>
<dbReference type="SUPFAM" id="SSF57667">
    <property type="entry name" value="beta-beta-alpha zinc fingers"/>
    <property type="match status" value="1"/>
</dbReference>
<keyword evidence="6" id="KW-0862">Zinc</keyword>
<keyword evidence="10" id="KW-0539">Nucleus</keyword>
<feature type="domain" description="C2H2-type" evidence="13">
    <location>
        <begin position="136"/>
        <end position="165"/>
    </location>
</feature>
<dbReference type="FunFam" id="3.30.160.60:FF:000097">
    <property type="entry name" value="Zinc finger protein"/>
    <property type="match status" value="1"/>
</dbReference>
<feature type="region of interest" description="Disordered" evidence="12">
    <location>
        <begin position="156"/>
        <end position="197"/>
    </location>
</feature>
<dbReference type="SMART" id="SM00355">
    <property type="entry name" value="ZnF_C2H2"/>
    <property type="match status" value="2"/>
</dbReference>
<reference evidence="14 15" key="1">
    <citation type="submission" date="2018-03" db="EMBL/GenBank/DDBJ databases">
        <title>Draft genome sequence of Rohu Carp (Labeo rohita).</title>
        <authorList>
            <person name="Das P."/>
            <person name="Kushwaha B."/>
            <person name="Joshi C.G."/>
            <person name="Kumar D."/>
            <person name="Nagpure N.S."/>
            <person name="Sahoo L."/>
            <person name="Das S.P."/>
            <person name="Bit A."/>
            <person name="Patnaik S."/>
            <person name="Meher P.K."/>
            <person name="Jayasankar P."/>
            <person name="Koringa P.G."/>
            <person name="Patel N.V."/>
            <person name="Hinsu A.T."/>
            <person name="Kumar R."/>
            <person name="Pandey M."/>
            <person name="Agarwal S."/>
            <person name="Srivastava S."/>
            <person name="Singh M."/>
            <person name="Iquebal M.A."/>
            <person name="Jaiswal S."/>
            <person name="Angadi U.B."/>
            <person name="Kumar N."/>
            <person name="Raza M."/>
            <person name="Shah T.M."/>
            <person name="Rai A."/>
            <person name="Jena J.K."/>
        </authorList>
    </citation>
    <scope>NUCLEOTIDE SEQUENCE [LARGE SCALE GENOMIC DNA]</scope>
    <source>
        <strain evidence="14">DASCIFA01</strain>
        <tissue evidence="14">Testis</tissue>
    </source>
</reference>
<dbReference type="InterPro" id="IPR013087">
    <property type="entry name" value="Znf_C2H2_type"/>
</dbReference>
<gene>
    <name evidence="14" type="ORF">ROHU_016614</name>
</gene>
<dbReference type="EMBL" id="QBIY01011430">
    <property type="protein sequence ID" value="RXN31979.1"/>
    <property type="molecule type" value="Genomic_DNA"/>
</dbReference>
<evidence type="ECO:0000256" key="9">
    <source>
        <dbReference type="ARBA" id="ARBA00023163"/>
    </source>
</evidence>
<accession>A0A498NJM5</accession>
<evidence type="ECO:0000256" key="3">
    <source>
        <dbReference type="ARBA" id="ARBA00022723"/>
    </source>
</evidence>
<evidence type="ECO:0000256" key="10">
    <source>
        <dbReference type="ARBA" id="ARBA00023242"/>
    </source>
</evidence>
<comment type="function">
    <text evidence="1">May be involved in transcriptional regulation.</text>
</comment>
<feature type="domain" description="C2H2-type" evidence="13">
    <location>
        <begin position="108"/>
        <end position="135"/>
    </location>
</feature>
<name>A0A498NJM5_LABRO</name>
<dbReference type="GO" id="GO:0008270">
    <property type="term" value="F:zinc ion binding"/>
    <property type="evidence" value="ECO:0007669"/>
    <property type="project" value="UniProtKB-KW"/>
</dbReference>
<dbReference type="Gene3D" id="3.30.160.60">
    <property type="entry name" value="Classic Zinc Finger"/>
    <property type="match status" value="2"/>
</dbReference>
<evidence type="ECO:0000256" key="4">
    <source>
        <dbReference type="ARBA" id="ARBA00022737"/>
    </source>
</evidence>
<feature type="compositionally biased region" description="Basic and acidic residues" evidence="12">
    <location>
        <begin position="321"/>
        <end position="344"/>
    </location>
</feature>
<evidence type="ECO:0000256" key="2">
    <source>
        <dbReference type="ARBA" id="ARBA00004123"/>
    </source>
</evidence>
<evidence type="ECO:0000313" key="15">
    <source>
        <dbReference type="Proteomes" id="UP000290572"/>
    </source>
</evidence>
<dbReference type="PROSITE" id="PS00028">
    <property type="entry name" value="ZINC_FINGER_C2H2_1"/>
    <property type="match status" value="2"/>
</dbReference>
<keyword evidence="7" id="KW-0805">Transcription regulation</keyword>
<evidence type="ECO:0000256" key="11">
    <source>
        <dbReference type="PROSITE-ProRule" id="PRU00042"/>
    </source>
</evidence>
<evidence type="ECO:0000313" key="14">
    <source>
        <dbReference type="EMBL" id="RXN31979.1"/>
    </source>
</evidence>
<comment type="subcellular location">
    <subcellularLocation>
        <location evidence="2">Nucleus</location>
    </subcellularLocation>
</comment>
<keyword evidence="8" id="KW-0238">DNA-binding</keyword>
<evidence type="ECO:0000256" key="6">
    <source>
        <dbReference type="ARBA" id="ARBA00022833"/>
    </source>
</evidence>
<keyword evidence="15" id="KW-1185">Reference proteome</keyword>
<keyword evidence="9" id="KW-0804">Transcription</keyword>
<dbReference type="PROSITE" id="PS50157">
    <property type="entry name" value="ZINC_FINGER_C2H2_2"/>
    <property type="match status" value="2"/>
</dbReference>
<dbReference type="GO" id="GO:0003677">
    <property type="term" value="F:DNA binding"/>
    <property type="evidence" value="ECO:0007669"/>
    <property type="project" value="UniProtKB-KW"/>
</dbReference>
<dbReference type="AlphaFoldDB" id="A0A498NJM5"/>
<dbReference type="Proteomes" id="UP000290572">
    <property type="component" value="Unassembled WGS sequence"/>
</dbReference>
<feature type="region of interest" description="Disordered" evidence="12">
    <location>
        <begin position="1"/>
        <end position="23"/>
    </location>
</feature>
<evidence type="ECO:0000256" key="1">
    <source>
        <dbReference type="ARBA" id="ARBA00003767"/>
    </source>
</evidence>
<proteinExistence type="predicted"/>
<keyword evidence="5 11" id="KW-0863">Zinc-finger</keyword>
<evidence type="ECO:0000256" key="7">
    <source>
        <dbReference type="ARBA" id="ARBA00023015"/>
    </source>
</evidence>
<dbReference type="PANTHER" id="PTHR47166:SF1">
    <property type="entry name" value="ZINC FINGER PROTEIN 831"/>
    <property type="match status" value="1"/>
</dbReference>
<feature type="region of interest" description="Disordered" evidence="12">
    <location>
        <begin position="255"/>
        <end position="375"/>
    </location>
</feature>